<dbReference type="EMBL" id="BKCJ011669147">
    <property type="protein sequence ID" value="GFD46239.1"/>
    <property type="molecule type" value="Genomic_DNA"/>
</dbReference>
<sequence length="51" mass="5478">FMMSIFKSDSKYSDMFSQFESGGASGSGGCRDEEEGADHQDDEDEDGDGDA</sequence>
<feature type="non-terminal residue" evidence="2">
    <location>
        <position position="1"/>
    </location>
</feature>
<comment type="caution">
    <text evidence="2">The sequence shown here is derived from an EMBL/GenBank/DDBJ whole genome shotgun (WGS) entry which is preliminary data.</text>
</comment>
<accession>A0A699WHP3</accession>
<feature type="compositionally biased region" description="Acidic residues" evidence="1">
    <location>
        <begin position="32"/>
        <end position="51"/>
    </location>
</feature>
<evidence type="ECO:0000313" key="2">
    <source>
        <dbReference type="EMBL" id="GFD46239.1"/>
    </source>
</evidence>
<proteinExistence type="predicted"/>
<dbReference type="AlphaFoldDB" id="A0A699WHP3"/>
<evidence type="ECO:0000256" key="1">
    <source>
        <dbReference type="SAM" id="MobiDB-lite"/>
    </source>
</evidence>
<feature type="region of interest" description="Disordered" evidence="1">
    <location>
        <begin position="16"/>
        <end position="51"/>
    </location>
</feature>
<organism evidence="2">
    <name type="scientific">Tanacetum cinerariifolium</name>
    <name type="common">Dalmatian daisy</name>
    <name type="synonym">Chrysanthemum cinerariifolium</name>
    <dbReference type="NCBI Taxonomy" id="118510"/>
    <lineage>
        <taxon>Eukaryota</taxon>
        <taxon>Viridiplantae</taxon>
        <taxon>Streptophyta</taxon>
        <taxon>Embryophyta</taxon>
        <taxon>Tracheophyta</taxon>
        <taxon>Spermatophyta</taxon>
        <taxon>Magnoliopsida</taxon>
        <taxon>eudicotyledons</taxon>
        <taxon>Gunneridae</taxon>
        <taxon>Pentapetalae</taxon>
        <taxon>asterids</taxon>
        <taxon>campanulids</taxon>
        <taxon>Asterales</taxon>
        <taxon>Asteraceae</taxon>
        <taxon>Asteroideae</taxon>
        <taxon>Anthemideae</taxon>
        <taxon>Anthemidinae</taxon>
        <taxon>Tanacetum</taxon>
    </lineage>
</organism>
<gene>
    <name evidence="2" type="ORF">Tci_918208</name>
</gene>
<name>A0A699WHP3_TANCI</name>
<protein>
    <recommendedName>
        <fullName evidence="3">F-box domain, leucine-rich repeat domain, L domain-like protein</fullName>
    </recommendedName>
</protein>
<reference evidence="2" key="1">
    <citation type="journal article" date="2019" name="Sci. Rep.">
        <title>Draft genome of Tanacetum cinerariifolium, the natural source of mosquito coil.</title>
        <authorList>
            <person name="Yamashiro T."/>
            <person name="Shiraishi A."/>
            <person name="Satake H."/>
            <person name="Nakayama K."/>
        </authorList>
    </citation>
    <scope>NUCLEOTIDE SEQUENCE</scope>
</reference>
<evidence type="ECO:0008006" key="3">
    <source>
        <dbReference type="Google" id="ProtNLM"/>
    </source>
</evidence>